<dbReference type="AlphaFoldDB" id="G8RPY2"/>
<feature type="compositionally biased region" description="Basic and acidic residues" evidence="1">
    <location>
        <begin position="1"/>
        <end position="12"/>
    </location>
</feature>
<feature type="region of interest" description="Disordered" evidence="1">
    <location>
        <begin position="1"/>
        <end position="51"/>
    </location>
</feature>
<dbReference type="EMBL" id="CP003169">
    <property type="protein sequence ID" value="AEV73866.1"/>
    <property type="molecule type" value="Genomic_DNA"/>
</dbReference>
<sequence length="51" mass="5905">MRDRRNSSRDAVNEIFGEALPSEAPDDRESSSSDSSEHDRWLRENTPPHHQ</sequence>
<accession>G8RPY2</accession>
<dbReference type="HOGENOM" id="CLU_202666_1_0_11"/>
<name>G8RPY2_MYCRN</name>
<evidence type="ECO:0000313" key="2">
    <source>
        <dbReference type="EMBL" id="AEV73866.1"/>
    </source>
</evidence>
<feature type="compositionally biased region" description="Basic and acidic residues" evidence="1">
    <location>
        <begin position="25"/>
        <end position="51"/>
    </location>
</feature>
<gene>
    <name evidence="2" type="ordered locus">MycrhN_3341</name>
</gene>
<keyword evidence="3" id="KW-1185">Reference proteome</keyword>
<dbReference type="Proteomes" id="UP000005442">
    <property type="component" value="Chromosome"/>
</dbReference>
<protein>
    <submittedName>
        <fullName evidence="2">Uncharacterized protein</fullName>
    </submittedName>
</protein>
<dbReference type="KEGG" id="mrh:MycrhN_3341"/>
<reference evidence="2 3" key="1">
    <citation type="submission" date="2011-12" db="EMBL/GenBank/DDBJ databases">
        <title>Complete sequence of Mycobacterium rhodesiae NBB3.</title>
        <authorList>
            <consortium name="US DOE Joint Genome Institute"/>
            <person name="Lucas S."/>
            <person name="Han J."/>
            <person name="Lapidus A."/>
            <person name="Cheng J.-F."/>
            <person name="Goodwin L."/>
            <person name="Pitluck S."/>
            <person name="Peters L."/>
            <person name="Mikhailova N."/>
            <person name="Gu W."/>
            <person name="Detter J.C."/>
            <person name="Han C."/>
            <person name="Tapia R."/>
            <person name="Land M."/>
            <person name="Hauser L."/>
            <person name="Kyrpides N."/>
            <person name="Ivanova N."/>
            <person name="Pagani I."/>
            <person name="Mattes T."/>
            <person name="Holmes A."/>
            <person name="Rutledge P."/>
            <person name="Paulsen I."/>
            <person name="Coleman N."/>
            <person name="Woyke T."/>
        </authorList>
    </citation>
    <scope>NUCLEOTIDE SEQUENCE [LARGE SCALE GENOMIC DNA]</scope>
    <source>
        <strain evidence="2 3">NBB3</strain>
    </source>
</reference>
<evidence type="ECO:0000313" key="3">
    <source>
        <dbReference type="Proteomes" id="UP000005442"/>
    </source>
</evidence>
<organism evidence="2 3">
    <name type="scientific">Mycolicibacterium rhodesiae (strain NBB3)</name>
    <name type="common">Mycobacterium rhodesiae</name>
    <dbReference type="NCBI Taxonomy" id="710685"/>
    <lineage>
        <taxon>Bacteria</taxon>
        <taxon>Bacillati</taxon>
        <taxon>Actinomycetota</taxon>
        <taxon>Actinomycetes</taxon>
        <taxon>Mycobacteriales</taxon>
        <taxon>Mycobacteriaceae</taxon>
        <taxon>Mycolicibacterium</taxon>
    </lineage>
</organism>
<evidence type="ECO:0000256" key="1">
    <source>
        <dbReference type="SAM" id="MobiDB-lite"/>
    </source>
</evidence>
<dbReference type="STRING" id="710685.MycrhN_3341"/>
<proteinExistence type="predicted"/>